<dbReference type="EMBL" id="BA000035">
    <property type="protein sequence ID" value="BAC18458.1"/>
    <property type="molecule type" value="Genomic_DNA"/>
</dbReference>
<dbReference type="CDD" id="cd04301">
    <property type="entry name" value="NAT_SF"/>
    <property type="match status" value="1"/>
</dbReference>
<evidence type="ECO:0000313" key="2">
    <source>
        <dbReference type="EMBL" id="BAC18458.1"/>
    </source>
</evidence>
<protein>
    <recommendedName>
        <fullName evidence="1">N-acetyltransferase domain-containing protein</fullName>
    </recommendedName>
</protein>
<dbReference type="SUPFAM" id="SSF55729">
    <property type="entry name" value="Acyl-CoA N-acyltransferases (Nat)"/>
    <property type="match status" value="1"/>
</dbReference>
<dbReference type="HOGENOM" id="CLU_060131_7_2_11"/>
<dbReference type="AlphaFoldDB" id="Q8FTC1"/>
<name>Q8FTC1_COREF</name>
<dbReference type="InterPro" id="IPR052523">
    <property type="entry name" value="Trichothecene_AcTrans"/>
</dbReference>
<dbReference type="OrthoDB" id="7057833at2"/>
<proteinExistence type="predicted"/>
<dbReference type="Gene3D" id="3.40.630.30">
    <property type="match status" value="1"/>
</dbReference>
<dbReference type="PANTHER" id="PTHR42791">
    <property type="entry name" value="GNAT FAMILY ACETYLTRANSFERASE"/>
    <property type="match status" value="1"/>
</dbReference>
<dbReference type="Proteomes" id="UP000001409">
    <property type="component" value="Chromosome"/>
</dbReference>
<evidence type="ECO:0000259" key="1">
    <source>
        <dbReference type="PROSITE" id="PS51186"/>
    </source>
</evidence>
<organism evidence="2 3">
    <name type="scientific">Corynebacterium efficiens (strain DSM 44549 / YS-314 / AJ 12310 / JCM 11189 / NBRC 100395)</name>
    <dbReference type="NCBI Taxonomy" id="196164"/>
    <lineage>
        <taxon>Bacteria</taxon>
        <taxon>Bacillati</taxon>
        <taxon>Actinomycetota</taxon>
        <taxon>Actinomycetes</taxon>
        <taxon>Mycobacteriales</taxon>
        <taxon>Corynebacteriaceae</taxon>
        <taxon>Corynebacterium</taxon>
    </lineage>
</organism>
<reference evidence="2 3" key="1">
    <citation type="journal article" date="2003" name="Genome Res.">
        <title>Comparative complete genome sequence analysis of the amino acid replacements responsible for the thermostability of Corynebacterium efficiens.</title>
        <authorList>
            <person name="Nishio Y."/>
            <person name="Nakamura Y."/>
            <person name="Kawarabayasi Y."/>
            <person name="Usuda Y."/>
            <person name="Kimura E."/>
            <person name="Sugimoto S."/>
            <person name="Matsui K."/>
            <person name="Yamagishi A."/>
            <person name="Kikuchi H."/>
            <person name="Ikeo K."/>
            <person name="Gojobori T."/>
        </authorList>
    </citation>
    <scope>NUCLEOTIDE SEQUENCE [LARGE SCALE GENOMIC DNA]</scope>
    <source>
        <strain evidence="3">DSM 44549 / YS-314 / AJ 12310 / JCM 11189 / NBRC 100395</strain>
    </source>
</reference>
<dbReference type="Pfam" id="PF00583">
    <property type="entry name" value="Acetyltransf_1"/>
    <property type="match status" value="1"/>
</dbReference>
<dbReference type="PANTHER" id="PTHR42791:SF1">
    <property type="entry name" value="N-ACETYLTRANSFERASE DOMAIN-CONTAINING PROTEIN"/>
    <property type="match status" value="1"/>
</dbReference>
<feature type="domain" description="N-acetyltransferase" evidence="1">
    <location>
        <begin position="71"/>
        <end position="211"/>
    </location>
</feature>
<dbReference type="KEGG" id="cef:CE1648"/>
<accession>C8NNV7</accession>
<dbReference type="GO" id="GO:0016747">
    <property type="term" value="F:acyltransferase activity, transferring groups other than amino-acyl groups"/>
    <property type="evidence" value="ECO:0007669"/>
    <property type="project" value="InterPro"/>
</dbReference>
<keyword evidence="3" id="KW-1185">Reference proteome</keyword>
<dbReference type="InterPro" id="IPR000182">
    <property type="entry name" value="GNAT_dom"/>
</dbReference>
<sequence>MVDDMSTPGPTTPGITVRTAHPLEFPVITDILVHTFAGDPGFLRWIPQPDPGNRLLRGLFELQLQTRYATANTVDVALDESGDIVGVALWDAPDSDHGALDEARLLPRLVALFGARTPQFLAQGFRSARMHPKFPHWYLYTIASVPQARGTGVGTALLTHGIARAGEEAIYLEATSTRSAQLYHRHGFVPLGYLPDNDDLPSEFAMWRPPTMPR</sequence>
<evidence type="ECO:0000313" key="3">
    <source>
        <dbReference type="Proteomes" id="UP000001409"/>
    </source>
</evidence>
<accession>Q8FTC1</accession>
<dbReference type="InterPro" id="IPR016181">
    <property type="entry name" value="Acyl_CoA_acyltransferase"/>
</dbReference>
<dbReference type="eggNOG" id="COG0456">
    <property type="taxonomic scope" value="Bacteria"/>
</dbReference>
<dbReference type="STRING" id="196164.gene:10742069"/>
<dbReference type="PROSITE" id="PS51186">
    <property type="entry name" value="GNAT"/>
    <property type="match status" value="1"/>
</dbReference>